<feature type="signal peptide" evidence="2">
    <location>
        <begin position="1"/>
        <end position="15"/>
    </location>
</feature>
<reference evidence="4 5" key="1">
    <citation type="journal article" date="2013" name="BMC Genomics">
        <title>The genome and transcriptome of the pine saprophyte Ophiostoma piceae, and a comparison with the bark beetle-associated pine pathogen Grosmannia clavigera.</title>
        <authorList>
            <person name="Haridas S."/>
            <person name="Wang Y."/>
            <person name="Lim L."/>
            <person name="Massoumi Alamouti S."/>
            <person name="Jackman S."/>
            <person name="Docking R."/>
            <person name="Robertson G."/>
            <person name="Birol I."/>
            <person name="Bohlmann J."/>
            <person name="Breuil C."/>
        </authorList>
    </citation>
    <scope>NUCLEOTIDE SEQUENCE [LARGE SCALE GENOMIC DNA]</scope>
    <source>
        <strain evidence="4 5">UAMH 11346</strain>
    </source>
</reference>
<feature type="region of interest" description="Disordered" evidence="1">
    <location>
        <begin position="581"/>
        <end position="641"/>
    </location>
</feature>
<proteinExistence type="predicted"/>
<feature type="compositionally biased region" description="Polar residues" evidence="1">
    <location>
        <begin position="526"/>
        <end position="542"/>
    </location>
</feature>
<gene>
    <name evidence="4" type="ORF">F503_08229</name>
</gene>
<feature type="domain" description="DUF4048" evidence="3">
    <location>
        <begin position="376"/>
        <end position="595"/>
    </location>
</feature>
<keyword evidence="2" id="KW-0732">Signal</keyword>
<evidence type="ECO:0000313" key="4">
    <source>
        <dbReference type="EMBL" id="EPE05698.1"/>
    </source>
</evidence>
<feature type="compositionally biased region" description="Polar residues" evidence="1">
    <location>
        <begin position="585"/>
        <end position="605"/>
    </location>
</feature>
<feature type="compositionally biased region" description="Polar residues" evidence="1">
    <location>
        <begin position="321"/>
        <end position="335"/>
    </location>
</feature>
<evidence type="ECO:0000256" key="2">
    <source>
        <dbReference type="SAM" id="SignalP"/>
    </source>
</evidence>
<dbReference type="OrthoDB" id="4097086at2759"/>
<evidence type="ECO:0000313" key="5">
    <source>
        <dbReference type="Proteomes" id="UP000016923"/>
    </source>
</evidence>
<organism evidence="4 5">
    <name type="scientific">Ophiostoma piceae (strain UAMH 11346)</name>
    <name type="common">Sap stain fungus</name>
    <dbReference type="NCBI Taxonomy" id="1262450"/>
    <lineage>
        <taxon>Eukaryota</taxon>
        <taxon>Fungi</taxon>
        <taxon>Dikarya</taxon>
        <taxon>Ascomycota</taxon>
        <taxon>Pezizomycotina</taxon>
        <taxon>Sordariomycetes</taxon>
        <taxon>Sordariomycetidae</taxon>
        <taxon>Ophiostomatales</taxon>
        <taxon>Ophiostomataceae</taxon>
        <taxon>Ophiostoma</taxon>
    </lineage>
</organism>
<feature type="compositionally biased region" description="Basic residues" evidence="1">
    <location>
        <begin position="554"/>
        <end position="567"/>
    </location>
</feature>
<feature type="compositionally biased region" description="Polar residues" evidence="1">
    <location>
        <begin position="500"/>
        <end position="513"/>
    </location>
</feature>
<keyword evidence="5" id="KW-1185">Reference proteome</keyword>
<dbReference type="OMA" id="PWPAITK"/>
<feature type="chain" id="PRO_5013198130" description="DUF4048 domain-containing protein" evidence="2">
    <location>
        <begin position="16"/>
        <end position="689"/>
    </location>
</feature>
<dbReference type="eggNOG" id="ENOG502S19N">
    <property type="taxonomic scope" value="Eukaryota"/>
</dbReference>
<feature type="region of interest" description="Disordered" evidence="1">
    <location>
        <begin position="296"/>
        <end position="370"/>
    </location>
</feature>
<evidence type="ECO:0000256" key="1">
    <source>
        <dbReference type="SAM" id="MobiDB-lite"/>
    </source>
</evidence>
<dbReference type="AlphaFoldDB" id="S3CHC6"/>
<dbReference type="EMBL" id="KE148155">
    <property type="protein sequence ID" value="EPE05698.1"/>
    <property type="molecule type" value="Genomic_DNA"/>
</dbReference>
<dbReference type="VEuPathDB" id="FungiDB:F503_08229"/>
<evidence type="ECO:0000259" key="3">
    <source>
        <dbReference type="Pfam" id="PF13257"/>
    </source>
</evidence>
<feature type="compositionally biased region" description="Low complexity" evidence="1">
    <location>
        <begin position="205"/>
        <end position="215"/>
    </location>
</feature>
<feature type="compositionally biased region" description="Low complexity" evidence="1">
    <location>
        <begin position="69"/>
        <end position="88"/>
    </location>
</feature>
<dbReference type="Proteomes" id="UP000016923">
    <property type="component" value="Unassembled WGS sequence"/>
</dbReference>
<feature type="region of interest" description="Disordered" evidence="1">
    <location>
        <begin position="120"/>
        <end position="215"/>
    </location>
</feature>
<name>S3CHC6_OPHP1</name>
<accession>S3CHC6</accession>
<dbReference type="Pfam" id="PF13257">
    <property type="entry name" value="DUF4048"/>
    <property type="match status" value="1"/>
</dbReference>
<dbReference type="HOGENOM" id="CLU_016967_2_0_1"/>
<feature type="compositionally biased region" description="Basic and acidic residues" evidence="1">
    <location>
        <begin position="389"/>
        <end position="398"/>
    </location>
</feature>
<dbReference type="InterPro" id="IPR025122">
    <property type="entry name" value="DUF4048"/>
</dbReference>
<feature type="region of interest" description="Disordered" evidence="1">
    <location>
        <begin position="669"/>
        <end position="689"/>
    </location>
</feature>
<feature type="region of interest" description="Disordered" evidence="1">
    <location>
        <begin position="483"/>
        <end position="567"/>
    </location>
</feature>
<feature type="compositionally biased region" description="Polar residues" evidence="1">
    <location>
        <begin position="351"/>
        <end position="366"/>
    </location>
</feature>
<feature type="compositionally biased region" description="Low complexity" evidence="1">
    <location>
        <begin position="155"/>
        <end position="165"/>
    </location>
</feature>
<protein>
    <recommendedName>
        <fullName evidence="3">DUF4048 domain-containing protein</fullName>
    </recommendedName>
</protein>
<sequence length="689" mass="74116">MTGFLLQLCFASALSRQLPHDSRTVRRTRSLVVSNSRRTTSPPSRIYRQRRWRCALHSNGHHRKNQRHSLFLPPSFPPSSSVVSRSTNPNSLVTDTLISAAPCLHSAINQAVAQHLFGQPSDNMADSVSKPAPPPAARANSNSSEEDSSSDESSRPSTSSSDSESMPPPPQPRVSTPPSAPLAYIGAGIRTPGDRLDESIETRSSRSASTASRSNRLSLTLPIALPTSFPSRPIPASATLPSFPGTPVDISSAAAPEDPADLITAIAAQERHVLELREVLNRAENNLLGLKKQWANHEARKKRGGDSRRSEAMRGMPSRPGTASATDSPTASVEGSSSRRSSELDRRRALLQSQQPGTVEPNTPSQSRRRVFRGGHARTLSLLSPTKTVSDDFPVHEDQADDESLRSPVSSQDAESPFLQNLGRYAPNTATHLSKRSSWAPQTVHQVTGAGLRQVAGDLTTTLWTFVEDLRQATVGEELANGASAVPGLTNPRAAGAADDSQNTIRAPSTSSRPHAARAFGGDLQGTPTPSSRYVPSDQQASSKDKPVVNSKAKTGKVGKSTHGKANKHFSWTPLTVESYDDSDWTNWDSPTVKSPRWSGSTVNGEPSDASLEQADENTTPQKRDSILSSFSPTSPGNKNSELYAALNRLTPGNIKRTATDLMKEWEKSLSAPLDAQPGHNARVEERSS</sequence>
<feature type="region of interest" description="Disordered" evidence="1">
    <location>
        <begin position="385"/>
        <end position="413"/>
    </location>
</feature>
<feature type="compositionally biased region" description="Basic and acidic residues" evidence="1">
    <location>
        <begin position="192"/>
        <end position="204"/>
    </location>
</feature>
<feature type="compositionally biased region" description="Polar residues" evidence="1">
    <location>
        <begin position="617"/>
        <end position="641"/>
    </location>
</feature>
<feature type="region of interest" description="Disordered" evidence="1">
    <location>
        <begin position="60"/>
        <end position="88"/>
    </location>
</feature>